<evidence type="ECO:0000313" key="3">
    <source>
        <dbReference type="Proteomes" id="UP000722336"/>
    </source>
</evidence>
<dbReference type="RefSeq" id="WP_218445003.1">
    <property type="nucleotide sequence ID" value="NZ_JAGSPA010000002.1"/>
</dbReference>
<evidence type="ECO:0000313" key="2">
    <source>
        <dbReference type="EMBL" id="MBV7256378.1"/>
    </source>
</evidence>
<reference evidence="2 3" key="1">
    <citation type="submission" date="2021-04" db="EMBL/GenBank/DDBJ databases">
        <authorList>
            <person name="Pira H."/>
            <person name="Risdian C."/>
            <person name="Wink J."/>
        </authorList>
    </citation>
    <scope>NUCLEOTIDE SEQUENCE [LARGE SCALE GENOMIC DNA]</scope>
    <source>
        <strain evidence="2 3">WHA3</strain>
    </source>
</reference>
<dbReference type="EMBL" id="JAGSPA010000002">
    <property type="protein sequence ID" value="MBV7256378.1"/>
    <property type="molecule type" value="Genomic_DNA"/>
</dbReference>
<feature type="region of interest" description="Disordered" evidence="1">
    <location>
        <begin position="84"/>
        <end position="119"/>
    </location>
</feature>
<proteinExistence type="predicted"/>
<organism evidence="2 3">
    <name type="scientific">Pacificimonas pallii</name>
    <dbReference type="NCBI Taxonomy" id="2827236"/>
    <lineage>
        <taxon>Bacteria</taxon>
        <taxon>Pseudomonadati</taxon>
        <taxon>Pseudomonadota</taxon>
        <taxon>Alphaproteobacteria</taxon>
        <taxon>Sphingomonadales</taxon>
        <taxon>Sphingosinicellaceae</taxon>
        <taxon>Pacificimonas</taxon>
    </lineage>
</organism>
<accession>A0ABS6SD96</accession>
<sequence>MLNQRLAAAQKVAVRLHAAEEALDAALAETAHLTASMPTARAEAGVSAMFGQDALLFANEAISALVAARGALLETHRKLDETKNQMGLRTYMGPGGPKPIPTGGEESQPVRLSVVGEAS</sequence>
<gene>
    <name evidence="2" type="ORF">KCG44_06210</name>
</gene>
<name>A0ABS6SD96_9SPHN</name>
<comment type="caution">
    <text evidence="2">The sequence shown here is derived from an EMBL/GenBank/DDBJ whole genome shotgun (WGS) entry which is preliminary data.</text>
</comment>
<evidence type="ECO:0000256" key="1">
    <source>
        <dbReference type="SAM" id="MobiDB-lite"/>
    </source>
</evidence>
<protein>
    <submittedName>
        <fullName evidence="2">Uncharacterized protein</fullName>
    </submittedName>
</protein>
<keyword evidence="3" id="KW-1185">Reference proteome</keyword>
<dbReference type="Proteomes" id="UP000722336">
    <property type="component" value="Unassembled WGS sequence"/>
</dbReference>